<dbReference type="SUPFAM" id="SSF53850">
    <property type="entry name" value="Periplasmic binding protein-like II"/>
    <property type="match status" value="1"/>
</dbReference>
<feature type="signal peptide" evidence="3">
    <location>
        <begin position="1"/>
        <end position="20"/>
    </location>
</feature>
<reference evidence="5" key="1">
    <citation type="journal article" date="2019" name="Int. J. Syst. Evol. Microbiol.">
        <title>The Global Catalogue of Microorganisms (GCM) 10K type strain sequencing project: providing services to taxonomists for standard genome sequencing and annotation.</title>
        <authorList>
            <consortium name="The Broad Institute Genomics Platform"/>
            <consortium name="The Broad Institute Genome Sequencing Center for Infectious Disease"/>
            <person name="Wu L."/>
            <person name="Ma J."/>
        </authorList>
    </citation>
    <scope>NUCLEOTIDE SEQUENCE [LARGE SCALE GENOMIC DNA]</scope>
    <source>
        <strain evidence="5">JCM 17326</strain>
    </source>
</reference>
<comment type="caution">
    <text evidence="4">The sequence shown here is derived from an EMBL/GenBank/DDBJ whole genome shotgun (WGS) entry which is preliminary data.</text>
</comment>
<protein>
    <submittedName>
        <fullName evidence="4">Extracellular solute-binding protein</fullName>
    </submittedName>
</protein>
<dbReference type="PROSITE" id="PS51257">
    <property type="entry name" value="PROKAR_LIPOPROTEIN"/>
    <property type="match status" value="1"/>
</dbReference>
<evidence type="ECO:0000256" key="2">
    <source>
        <dbReference type="SAM" id="MobiDB-lite"/>
    </source>
</evidence>
<dbReference type="Gene3D" id="3.40.190.10">
    <property type="entry name" value="Periplasmic binding protein-like II"/>
    <property type="match status" value="3"/>
</dbReference>
<keyword evidence="5" id="KW-1185">Reference proteome</keyword>
<dbReference type="Proteomes" id="UP001500630">
    <property type="component" value="Unassembled WGS sequence"/>
</dbReference>
<feature type="chain" id="PRO_5045196936" evidence="3">
    <location>
        <begin position="21"/>
        <end position="357"/>
    </location>
</feature>
<gene>
    <name evidence="4" type="ORF">GCM10022419_067840</name>
</gene>
<dbReference type="Pfam" id="PF13343">
    <property type="entry name" value="SBP_bac_6"/>
    <property type="match status" value="1"/>
</dbReference>
<evidence type="ECO:0000313" key="5">
    <source>
        <dbReference type="Proteomes" id="UP001500630"/>
    </source>
</evidence>
<accession>A0ABP6Y536</accession>
<evidence type="ECO:0000256" key="1">
    <source>
        <dbReference type="ARBA" id="ARBA00022729"/>
    </source>
</evidence>
<dbReference type="PANTHER" id="PTHR30006">
    <property type="entry name" value="THIAMINE-BINDING PERIPLASMIC PROTEIN-RELATED"/>
    <property type="match status" value="1"/>
</dbReference>
<proteinExistence type="predicted"/>
<dbReference type="RefSeq" id="WP_345568194.1">
    <property type="nucleotide sequence ID" value="NZ_BAABDQ010000017.1"/>
</dbReference>
<keyword evidence="1 3" id="KW-0732">Signal</keyword>
<evidence type="ECO:0000313" key="4">
    <source>
        <dbReference type="EMBL" id="GAA3577068.1"/>
    </source>
</evidence>
<evidence type="ECO:0000256" key="3">
    <source>
        <dbReference type="SAM" id="SignalP"/>
    </source>
</evidence>
<feature type="region of interest" description="Disordered" evidence="2">
    <location>
        <begin position="19"/>
        <end position="38"/>
    </location>
</feature>
<dbReference type="EMBL" id="BAABDQ010000017">
    <property type="protein sequence ID" value="GAA3577068.1"/>
    <property type="molecule type" value="Genomic_DNA"/>
</dbReference>
<feature type="compositionally biased region" description="Polar residues" evidence="2">
    <location>
        <begin position="23"/>
        <end position="32"/>
    </location>
</feature>
<dbReference type="PANTHER" id="PTHR30006:SF2">
    <property type="entry name" value="ABC TRANSPORTER SUBSTRATE-BINDING PROTEIN"/>
    <property type="match status" value="1"/>
</dbReference>
<organism evidence="4 5">
    <name type="scientific">Nonomuraea rosea</name>
    <dbReference type="NCBI Taxonomy" id="638574"/>
    <lineage>
        <taxon>Bacteria</taxon>
        <taxon>Bacillati</taxon>
        <taxon>Actinomycetota</taxon>
        <taxon>Actinomycetes</taxon>
        <taxon>Streptosporangiales</taxon>
        <taxon>Streptosporangiaceae</taxon>
        <taxon>Nonomuraea</taxon>
    </lineage>
</organism>
<name>A0ABP6Y536_9ACTN</name>
<sequence length="357" mass="37946">MTVRTCAAAAAILASAGCGASSTESTSPQSNKALPPVNVQAGSMKDGFATKERLAEAAKREGQLNVIALPREWVNYGEIIDTFADKFDIKVNQLEPGASSKRELDAAAQLKPDVFDLTMDVAVSGAAKFAPYKVQGWQDLPDDVKDPSGAWYAAYGGYMSIGYDPRAVKPPATFADLLKPGYRVALDGDPLRSAAAFDGVMAASMRSGAPQPEQGVALFAKLKQAGRLTDPAKANVIVAWDHLNAARSAAQPEAWKVTIPRDAPLGGYHVQAINKAAPHPAAARLWQEFLFSDEGQNLLQKGYARPARGEAMLMKGTLDAEQAAKLPKAPGPPVLMTIPQADAAKSYLKREWTKSVG</sequence>